<proteinExistence type="predicted"/>
<evidence type="ECO:0000313" key="3">
    <source>
        <dbReference type="Proteomes" id="UP000319103"/>
    </source>
</evidence>
<feature type="transmembrane region" description="Helical" evidence="1">
    <location>
        <begin position="56"/>
        <end position="75"/>
    </location>
</feature>
<keyword evidence="1" id="KW-0812">Transmembrane</keyword>
<accession>A0A540VWK1</accession>
<sequence length="122" mass="13470">MTSRHPVERGGGHRGRFERFAERASNLSSSPLFFSFSLLLVAVVIGVHIAGLPLDWQYLAGDAMSAVILLLLALLQNSERRAEHAIQRKLDAIAGALLDQRQGKTSKAFESPEEAIRMEQET</sequence>
<dbReference type="AlphaFoldDB" id="A0A540VWK1"/>
<comment type="caution">
    <text evidence="2">The sequence shown here is derived from an EMBL/GenBank/DDBJ whole genome shotgun (WGS) entry which is preliminary data.</text>
</comment>
<reference evidence="2 3" key="1">
    <citation type="submission" date="2019-06" db="EMBL/GenBank/DDBJ databases">
        <title>Description of Kitasatospora acidophila sp. nov. isolated from pine grove soil, and reclassification of Streptomyces novaecaesareae to Kitasatospora novaeceasareae comb. nov.</title>
        <authorList>
            <person name="Kim M.J."/>
        </authorList>
    </citation>
    <scope>NUCLEOTIDE SEQUENCE [LARGE SCALE GENOMIC DNA]</scope>
    <source>
        <strain evidence="2 3">MMS16-CNU292</strain>
    </source>
</reference>
<keyword evidence="1" id="KW-1133">Transmembrane helix</keyword>
<gene>
    <name evidence="2" type="ORF">E6W39_01460</name>
</gene>
<evidence type="ECO:0000313" key="2">
    <source>
        <dbReference type="EMBL" id="TQF01146.1"/>
    </source>
</evidence>
<dbReference type="EMBL" id="VIGB01000003">
    <property type="protein sequence ID" value="TQF01146.1"/>
    <property type="molecule type" value="Genomic_DNA"/>
</dbReference>
<keyword evidence="1" id="KW-0472">Membrane</keyword>
<organism evidence="2 3">
    <name type="scientific">Kitasatospora acidiphila</name>
    <dbReference type="NCBI Taxonomy" id="2567942"/>
    <lineage>
        <taxon>Bacteria</taxon>
        <taxon>Bacillati</taxon>
        <taxon>Actinomycetota</taxon>
        <taxon>Actinomycetes</taxon>
        <taxon>Kitasatosporales</taxon>
        <taxon>Streptomycetaceae</taxon>
        <taxon>Kitasatospora</taxon>
    </lineage>
</organism>
<evidence type="ECO:0008006" key="4">
    <source>
        <dbReference type="Google" id="ProtNLM"/>
    </source>
</evidence>
<name>A0A540VWK1_9ACTN</name>
<dbReference type="RefSeq" id="WP_141631881.1">
    <property type="nucleotide sequence ID" value="NZ_VIGB01000003.1"/>
</dbReference>
<dbReference type="OrthoDB" id="3871671at2"/>
<dbReference type="Proteomes" id="UP000319103">
    <property type="component" value="Unassembled WGS sequence"/>
</dbReference>
<keyword evidence="3" id="KW-1185">Reference proteome</keyword>
<protein>
    <recommendedName>
        <fullName evidence="4">Low affinity Fe/Cu permease</fullName>
    </recommendedName>
</protein>
<feature type="transmembrane region" description="Helical" evidence="1">
    <location>
        <begin position="32"/>
        <end position="50"/>
    </location>
</feature>
<evidence type="ECO:0000256" key="1">
    <source>
        <dbReference type="SAM" id="Phobius"/>
    </source>
</evidence>